<name>A0A0S4LJW9_9BACT</name>
<sequence>MLKEGLESKPMRKRLRKTVVRKASVTGSRAVACQVVIILVAVLLGIMCIPSVHAEPVVRVLFGDTCSFLPEREPPEWLFKRPRTDDKVGVGSADRMPKSSEQIQVAEQNARAELAKEIEVSVKEEVKIFMEERNDSAMKGISHEGEQQISLEARQVVDQMLSGSEIRERYLDRKNCVTYALAIAPKAAVEAVQKKLAEQLRRQFKLKPFMLLDRSEGRGEVTAALRAQLEGLFTKIGNKLVASKEQYGLCSDDSGQPQCKELADTIFAGYKVLLDSEETAAGDKRRIYRLIGQIRFKDRLIASFNVACQGTGKVGEEHLIDQRAAGSCFEKAKPTIAKGMEGSE</sequence>
<accession>A0A0S4LJW9</accession>
<proteinExistence type="predicted"/>
<dbReference type="STRING" id="1742973.COMA2_40078"/>
<protein>
    <submittedName>
        <fullName evidence="1">Uncharacterized protein</fullName>
    </submittedName>
</protein>
<dbReference type="Gene3D" id="3.10.28.20">
    <property type="entry name" value="Acetamidase/Formamidase-like domains"/>
    <property type="match status" value="1"/>
</dbReference>
<dbReference type="AlphaFoldDB" id="A0A0S4LJW9"/>
<reference evidence="2" key="1">
    <citation type="submission" date="2015-10" db="EMBL/GenBank/DDBJ databases">
        <authorList>
            <person name="Luecker S."/>
            <person name="Luecker S."/>
        </authorList>
    </citation>
    <scope>NUCLEOTIDE SEQUENCE [LARGE SCALE GENOMIC DNA]</scope>
</reference>
<gene>
    <name evidence="1" type="ORF">COMA2_40078</name>
</gene>
<keyword evidence="2" id="KW-1185">Reference proteome</keyword>
<organism evidence="1 2">
    <name type="scientific">Candidatus Nitrospira nitrificans</name>
    <dbReference type="NCBI Taxonomy" id="1742973"/>
    <lineage>
        <taxon>Bacteria</taxon>
        <taxon>Pseudomonadati</taxon>
        <taxon>Nitrospirota</taxon>
        <taxon>Nitrospiria</taxon>
        <taxon>Nitrospirales</taxon>
        <taxon>Nitrospiraceae</taxon>
        <taxon>Nitrospira</taxon>
    </lineage>
</organism>
<dbReference type="Proteomes" id="UP000198736">
    <property type="component" value="Unassembled WGS sequence"/>
</dbReference>
<dbReference type="EMBL" id="CZPZ01000031">
    <property type="protein sequence ID" value="CUS37889.1"/>
    <property type="molecule type" value="Genomic_DNA"/>
</dbReference>
<evidence type="ECO:0000313" key="1">
    <source>
        <dbReference type="EMBL" id="CUS37889.1"/>
    </source>
</evidence>
<evidence type="ECO:0000313" key="2">
    <source>
        <dbReference type="Proteomes" id="UP000198736"/>
    </source>
</evidence>